<dbReference type="RefSeq" id="XP_018811608.2">
    <property type="nucleotide sequence ID" value="XM_018956063.2"/>
</dbReference>
<dbReference type="SUPFAM" id="SSF50494">
    <property type="entry name" value="Trypsin-like serine proteases"/>
    <property type="match status" value="2"/>
</dbReference>
<dbReference type="FunFam" id="2.40.10.10:FF:000074">
    <property type="entry name" value="glyoxysomal processing protease, glyoxysomal-like"/>
    <property type="match status" value="1"/>
</dbReference>
<dbReference type="Proteomes" id="UP000235220">
    <property type="component" value="Chromosome 3"/>
</dbReference>
<dbReference type="GeneID" id="108984185"/>
<dbReference type="AlphaFoldDB" id="A0A2I4DWT0"/>
<dbReference type="PANTHER" id="PTHR21004:SF0">
    <property type="entry name" value="PEROXISOMAL LEADER PEPTIDE-PROCESSING PROTEASE"/>
    <property type="match status" value="1"/>
</dbReference>
<proteinExistence type="predicted"/>
<evidence type="ECO:0000313" key="1">
    <source>
        <dbReference type="Proteomes" id="UP000235220"/>
    </source>
</evidence>
<organism evidence="1 2">
    <name type="scientific">Juglans regia</name>
    <name type="common">English walnut</name>
    <dbReference type="NCBI Taxonomy" id="51240"/>
    <lineage>
        <taxon>Eukaryota</taxon>
        <taxon>Viridiplantae</taxon>
        <taxon>Streptophyta</taxon>
        <taxon>Embryophyta</taxon>
        <taxon>Tracheophyta</taxon>
        <taxon>Spermatophyta</taxon>
        <taxon>Magnoliopsida</taxon>
        <taxon>eudicotyledons</taxon>
        <taxon>Gunneridae</taxon>
        <taxon>Pentapetalae</taxon>
        <taxon>rosids</taxon>
        <taxon>fabids</taxon>
        <taxon>Fagales</taxon>
        <taxon>Juglandaceae</taxon>
        <taxon>Juglans</taxon>
    </lineage>
</organism>
<name>A0A2I4DWT0_JUGRE</name>
<dbReference type="Gramene" id="Jr03_07530_p1">
    <property type="protein sequence ID" value="cds.Jr03_07530_p1"/>
    <property type="gene ID" value="Jr03_07530"/>
</dbReference>
<dbReference type="InterPro" id="IPR043504">
    <property type="entry name" value="Peptidase_S1_PA_chymotrypsin"/>
</dbReference>
<sequence>MALPGMVEFARNLAVMVRVQGPDPKGLKMRNHAFHQYNSGRTTLSASGMLLPDTLYDAEVAKRLYSYNDRCPVLVVTVASIVEPFLSLQHRENIAQDRPKLIPGVQIDIMVEGKMCSEKGSKDLDKGAPCWIPAQVLTLADIPASALALQSITEASLGSLENGWEVGWSLASHNSGPQPFMDATQTRNHLAVGGSDNLNLIGKSTTRIAILGVPLSPEDVPNIIISSLNKRGDFLLSVGSPFGVLSPMHFFNSISVGSIANCYPPSSLNRSLLMADIRGLPGMEGGPVFDEHAHLIGILIKPLRQKASSAEVQLVIPWEAIAAACSEFLQKVPQNGEKGICYSNGKLSAVKKIFITNGEGLDGSFGQVHKHLNSHYPSQLPVEKAMTAICLVTIDDGVWASGVLLNNQGLILTNAHLLEPLRFGKTTVGSATYGTKSEKFSILSEESASLRQNRVEGNDKNQSFLPNLLGTVNHSVDDEHEGYKLSESYGGHRKIRVRLDHTKPWVWCDAKVVYVCKGPLDVALLQLDDVPDQLSPIIMDFECPSLGSRAYVLGHGLFGPRCGFFPSVCSGVVTKVVQAKIPHFYPSNQEGNTQGHYPVMLETTAAVHPGGSGGAVVNSDGHMIGLVTSNARHSGGTVIPHLNFSIPCAALEPIFKFSKDMQDRSLLQVLDQPNEHLSSVWALMPSLSPKPPPLPNLPQSLGEDNNQEGKGSRFAKFMAEREGLLKKPFQLGKVERLSNVIIPSKL</sequence>
<dbReference type="STRING" id="51240.A0A2I4DWT0"/>
<dbReference type="PANTHER" id="PTHR21004">
    <property type="entry name" value="SERINE PROTEASE-RELATED"/>
    <property type="match status" value="1"/>
</dbReference>
<evidence type="ECO:0000313" key="2">
    <source>
        <dbReference type="RefSeq" id="XP_018811608.2"/>
    </source>
</evidence>
<protein>
    <submittedName>
        <fullName evidence="2">Glyoxysomal processing protease, glyoxysomal isoform X2</fullName>
    </submittedName>
</protein>
<dbReference type="KEGG" id="jre:108984185"/>
<dbReference type="GO" id="GO:0016485">
    <property type="term" value="P:protein processing"/>
    <property type="evidence" value="ECO:0007669"/>
    <property type="project" value="InterPro"/>
</dbReference>
<dbReference type="Gene3D" id="2.40.10.10">
    <property type="entry name" value="Trypsin-like serine proteases"/>
    <property type="match status" value="3"/>
</dbReference>
<dbReference type="Pfam" id="PF13365">
    <property type="entry name" value="Trypsin_2"/>
    <property type="match status" value="2"/>
</dbReference>
<keyword evidence="1" id="KW-1185">Reference proteome</keyword>
<gene>
    <name evidence="2" type="primary">LOC108984185</name>
</gene>
<keyword evidence="2" id="KW-0378">Hydrolase</keyword>
<keyword evidence="2" id="KW-0645">Protease</keyword>
<dbReference type="InterPro" id="IPR009003">
    <property type="entry name" value="Peptidase_S1_PA"/>
</dbReference>
<dbReference type="GO" id="GO:0005777">
    <property type="term" value="C:peroxisome"/>
    <property type="evidence" value="ECO:0007669"/>
    <property type="project" value="InterPro"/>
</dbReference>
<dbReference type="GO" id="GO:0004252">
    <property type="term" value="F:serine-type endopeptidase activity"/>
    <property type="evidence" value="ECO:0007669"/>
    <property type="project" value="InterPro"/>
</dbReference>
<dbReference type="FunFam" id="2.40.10.10:FF:000096">
    <property type="entry name" value="Glyoxysomal processing protease glyoxysomal"/>
    <property type="match status" value="1"/>
</dbReference>
<reference evidence="2" key="1">
    <citation type="submission" date="2025-08" db="UniProtKB">
        <authorList>
            <consortium name="RefSeq"/>
        </authorList>
    </citation>
    <scope>IDENTIFICATION</scope>
    <source>
        <tissue evidence="2">Leaves</tissue>
    </source>
</reference>
<accession>A0A2I4DWT0</accession>
<dbReference type="InterPro" id="IPR039245">
    <property type="entry name" value="TYSND1/DEG15"/>
</dbReference>